<evidence type="ECO:0000313" key="3">
    <source>
        <dbReference type="Proteomes" id="UP000015105"/>
    </source>
</evidence>
<keyword evidence="1" id="KW-0175">Coiled coil</keyword>
<proteinExistence type="predicted"/>
<evidence type="ECO:0000313" key="2">
    <source>
        <dbReference type="EnsemblPlants" id="AET7Gv20352500.5"/>
    </source>
</evidence>
<accession>A0A453QW80</accession>
<reference evidence="3" key="1">
    <citation type="journal article" date="2014" name="Science">
        <title>Ancient hybridizations among the ancestral genomes of bread wheat.</title>
        <authorList>
            <consortium name="International Wheat Genome Sequencing Consortium,"/>
            <person name="Marcussen T."/>
            <person name="Sandve S.R."/>
            <person name="Heier L."/>
            <person name="Spannagl M."/>
            <person name="Pfeifer M."/>
            <person name="Jakobsen K.S."/>
            <person name="Wulff B.B."/>
            <person name="Steuernagel B."/>
            <person name="Mayer K.F."/>
            <person name="Olsen O.A."/>
        </authorList>
    </citation>
    <scope>NUCLEOTIDE SEQUENCE [LARGE SCALE GENOMIC DNA]</scope>
    <source>
        <strain evidence="3">cv. AL8/78</strain>
    </source>
</reference>
<dbReference type="Proteomes" id="UP000015105">
    <property type="component" value="Chromosome 7D"/>
</dbReference>
<organism evidence="2 3">
    <name type="scientific">Aegilops tauschii subsp. strangulata</name>
    <name type="common">Goatgrass</name>
    <dbReference type="NCBI Taxonomy" id="200361"/>
    <lineage>
        <taxon>Eukaryota</taxon>
        <taxon>Viridiplantae</taxon>
        <taxon>Streptophyta</taxon>
        <taxon>Embryophyta</taxon>
        <taxon>Tracheophyta</taxon>
        <taxon>Spermatophyta</taxon>
        <taxon>Magnoliopsida</taxon>
        <taxon>Liliopsida</taxon>
        <taxon>Poales</taxon>
        <taxon>Poaceae</taxon>
        <taxon>BOP clade</taxon>
        <taxon>Pooideae</taxon>
        <taxon>Triticodae</taxon>
        <taxon>Triticeae</taxon>
        <taxon>Triticinae</taxon>
        <taxon>Aegilops</taxon>
    </lineage>
</organism>
<reference evidence="2" key="5">
    <citation type="journal article" date="2021" name="G3 (Bethesda)">
        <title>Aegilops tauschii genome assembly Aet v5.0 features greater sequence contiguity and improved annotation.</title>
        <authorList>
            <person name="Wang L."/>
            <person name="Zhu T."/>
            <person name="Rodriguez J.C."/>
            <person name="Deal K.R."/>
            <person name="Dubcovsky J."/>
            <person name="McGuire P.E."/>
            <person name="Lux T."/>
            <person name="Spannagl M."/>
            <person name="Mayer K.F.X."/>
            <person name="Baldrich P."/>
            <person name="Meyers B.C."/>
            <person name="Huo N."/>
            <person name="Gu Y.Q."/>
            <person name="Zhou H."/>
            <person name="Devos K.M."/>
            <person name="Bennetzen J.L."/>
            <person name="Unver T."/>
            <person name="Budak H."/>
            <person name="Gulick P.J."/>
            <person name="Galiba G."/>
            <person name="Kalapos B."/>
            <person name="Nelson D.R."/>
            <person name="Li P."/>
            <person name="You F.M."/>
            <person name="Luo M.C."/>
            <person name="Dvorak J."/>
        </authorList>
    </citation>
    <scope>NUCLEOTIDE SEQUENCE [LARGE SCALE GENOMIC DNA]</scope>
    <source>
        <strain evidence="2">cv. AL8/78</strain>
    </source>
</reference>
<reference evidence="2" key="4">
    <citation type="submission" date="2019-03" db="UniProtKB">
        <authorList>
            <consortium name="EnsemblPlants"/>
        </authorList>
    </citation>
    <scope>IDENTIFICATION</scope>
</reference>
<dbReference type="EnsemblPlants" id="AET7Gv20352500.5">
    <property type="protein sequence ID" value="AET7Gv20352500.5"/>
    <property type="gene ID" value="AET7Gv20352500"/>
</dbReference>
<sequence length="131" mass="14656">YWAQTANEVAFSLGYALELEDKLRARERKADALQGELHRKLKARESEAEALRAELRRAKAELDETTKAAVAREELCRKTKARERDTAEADALRAELRKAKAVLAEAKADAGIAVAAARGLREELDRKQKAR</sequence>
<dbReference type="AlphaFoldDB" id="A0A453QW80"/>
<dbReference type="Gramene" id="AET7Gv20352500.5">
    <property type="protein sequence ID" value="AET7Gv20352500.5"/>
    <property type="gene ID" value="AET7Gv20352500"/>
</dbReference>
<feature type="coiled-coil region" evidence="1">
    <location>
        <begin position="16"/>
        <end position="109"/>
    </location>
</feature>
<reference evidence="3" key="2">
    <citation type="journal article" date="2017" name="Nat. Plants">
        <title>The Aegilops tauschii genome reveals multiple impacts of transposons.</title>
        <authorList>
            <person name="Zhao G."/>
            <person name="Zou C."/>
            <person name="Li K."/>
            <person name="Wang K."/>
            <person name="Li T."/>
            <person name="Gao L."/>
            <person name="Zhang X."/>
            <person name="Wang H."/>
            <person name="Yang Z."/>
            <person name="Liu X."/>
            <person name="Jiang W."/>
            <person name="Mao L."/>
            <person name="Kong X."/>
            <person name="Jiao Y."/>
            <person name="Jia J."/>
        </authorList>
    </citation>
    <scope>NUCLEOTIDE SEQUENCE [LARGE SCALE GENOMIC DNA]</scope>
    <source>
        <strain evidence="3">cv. AL8/78</strain>
    </source>
</reference>
<evidence type="ECO:0000256" key="1">
    <source>
        <dbReference type="SAM" id="Coils"/>
    </source>
</evidence>
<reference evidence="2" key="3">
    <citation type="journal article" date="2017" name="Nature">
        <title>Genome sequence of the progenitor of the wheat D genome Aegilops tauschii.</title>
        <authorList>
            <person name="Luo M.C."/>
            <person name="Gu Y.Q."/>
            <person name="Puiu D."/>
            <person name="Wang H."/>
            <person name="Twardziok S.O."/>
            <person name="Deal K.R."/>
            <person name="Huo N."/>
            <person name="Zhu T."/>
            <person name="Wang L."/>
            <person name="Wang Y."/>
            <person name="McGuire P.E."/>
            <person name="Liu S."/>
            <person name="Long H."/>
            <person name="Ramasamy R.K."/>
            <person name="Rodriguez J.C."/>
            <person name="Van S.L."/>
            <person name="Yuan L."/>
            <person name="Wang Z."/>
            <person name="Xia Z."/>
            <person name="Xiao L."/>
            <person name="Anderson O.D."/>
            <person name="Ouyang S."/>
            <person name="Liang Y."/>
            <person name="Zimin A.V."/>
            <person name="Pertea G."/>
            <person name="Qi P."/>
            <person name="Bennetzen J.L."/>
            <person name="Dai X."/>
            <person name="Dawson M.W."/>
            <person name="Muller H.G."/>
            <person name="Kugler K."/>
            <person name="Rivarola-Duarte L."/>
            <person name="Spannagl M."/>
            <person name="Mayer K.F.X."/>
            <person name="Lu F.H."/>
            <person name="Bevan M.W."/>
            <person name="Leroy P."/>
            <person name="Li P."/>
            <person name="You F.M."/>
            <person name="Sun Q."/>
            <person name="Liu Z."/>
            <person name="Lyons E."/>
            <person name="Wicker T."/>
            <person name="Salzberg S.L."/>
            <person name="Devos K.M."/>
            <person name="Dvorak J."/>
        </authorList>
    </citation>
    <scope>NUCLEOTIDE SEQUENCE [LARGE SCALE GENOMIC DNA]</scope>
    <source>
        <strain evidence="2">cv. AL8/78</strain>
    </source>
</reference>
<keyword evidence="3" id="KW-1185">Reference proteome</keyword>
<name>A0A453QW80_AEGTS</name>
<protein>
    <submittedName>
        <fullName evidence="2">Uncharacterized protein</fullName>
    </submittedName>
</protein>